<proteinExistence type="inferred from homology"/>
<protein>
    <recommendedName>
        <fullName evidence="5">Cell shape determination protein CcmA</fullName>
    </recommendedName>
</protein>
<name>A0A091APX1_9GAMM</name>
<dbReference type="Proteomes" id="UP000029385">
    <property type="component" value="Unassembled WGS sequence"/>
</dbReference>
<keyword evidence="4" id="KW-1185">Reference proteome</keyword>
<evidence type="ECO:0000256" key="1">
    <source>
        <dbReference type="ARBA" id="ARBA00044755"/>
    </source>
</evidence>
<reference evidence="3 4" key="1">
    <citation type="submission" date="2013-09" db="EMBL/GenBank/DDBJ databases">
        <title>Genome sequencing of Arenimonas oryziterrae.</title>
        <authorList>
            <person name="Chen F."/>
            <person name="Wang G."/>
        </authorList>
    </citation>
    <scope>NUCLEOTIDE SEQUENCE [LARGE SCALE GENOMIC DNA]</scope>
    <source>
        <strain evidence="3 4">YC6267</strain>
    </source>
</reference>
<organism evidence="3 4">
    <name type="scientific">Arenimonas oryziterrae DSM 21050 = YC6267</name>
    <dbReference type="NCBI Taxonomy" id="1121015"/>
    <lineage>
        <taxon>Bacteria</taxon>
        <taxon>Pseudomonadati</taxon>
        <taxon>Pseudomonadota</taxon>
        <taxon>Gammaproteobacteria</taxon>
        <taxon>Lysobacterales</taxon>
        <taxon>Lysobacteraceae</taxon>
        <taxon>Arenimonas</taxon>
    </lineage>
</organism>
<sequence>MSIWKDQSPAKPAPTPAPDTKEANRPSFVPPEPEPFRAAPTPPARTEPDVVRKESTIAADITIEGKIDGAGSVRIHGKFKGDVNVQGDLTIESGAKVTGGVHADKVMVSGELEGNIESASRVELLATGVIIGDVKATSMTVAAGARMRGQADFGWDDKAGKSGRNGGHAESGSSS</sequence>
<dbReference type="eggNOG" id="COG1664">
    <property type="taxonomic scope" value="Bacteria"/>
</dbReference>
<dbReference type="PANTHER" id="PTHR35024">
    <property type="entry name" value="HYPOTHETICAL CYTOSOLIC PROTEIN"/>
    <property type="match status" value="1"/>
</dbReference>
<comment type="caution">
    <text evidence="3">The sequence shown here is derived from an EMBL/GenBank/DDBJ whole genome shotgun (WGS) entry which is preliminary data.</text>
</comment>
<evidence type="ECO:0008006" key="5">
    <source>
        <dbReference type="Google" id="ProtNLM"/>
    </source>
</evidence>
<evidence type="ECO:0000313" key="4">
    <source>
        <dbReference type="Proteomes" id="UP000029385"/>
    </source>
</evidence>
<dbReference type="Pfam" id="PF04519">
    <property type="entry name" value="Bactofilin"/>
    <property type="match status" value="1"/>
</dbReference>
<dbReference type="EMBL" id="AVCI01000045">
    <property type="protein sequence ID" value="KFN41024.1"/>
    <property type="molecule type" value="Genomic_DNA"/>
</dbReference>
<feature type="region of interest" description="Disordered" evidence="2">
    <location>
        <begin position="1"/>
        <end position="51"/>
    </location>
</feature>
<dbReference type="AlphaFoldDB" id="A0A091APX1"/>
<dbReference type="PANTHER" id="PTHR35024:SF4">
    <property type="entry name" value="POLYMER-FORMING CYTOSKELETAL PROTEIN"/>
    <property type="match status" value="1"/>
</dbReference>
<feature type="region of interest" description="Disordered" evidence="2">
    <location>
        <begin position="152"/>
        <end position="175"/>
    </location>
</feature>
<comment type="similarity">
    <text evidence="1">Belongs to the bactofilin family.</text>
</comment>
<dbReference type="PATRIC" id="fig|1121015.4.peg.2448"/>
<evidence type="ECO:0000313" key="3">
    <source>
        <dbReference type="EMBL" id="KFN41024.1"/>
    </source>
</evidence>
<dbReference type="InterPro" id="IPR007607">
    <property type="entry name" value="BacA/B"/>
</dbReference>
<accession>A0A091APX1</accession>
<gene>
    <name evidence="3" type="ORF">N789_03840</name>
</gene>
<dbReference type="OrthoDB" id="6023669at2"/>
<dbReference type="RefSeq" id="WP_022967717.1">
    <property type="nucleotide sequence ID" value="NZ_ATVD01000001.1"/>
</dbReference>
<evidence type="ECO:0000256" key="2">
    <source>
        <dbReference type="SAM" id="MobiDB-lite"/>
    </source>
</evidence>